<dbReference type="RefSeq" id="WP_145737317.1">
    <property type="nucleotide sequence ID" value="NZ_VIWX01000001.1"/>
</dbReference>
<keyword evidence="1" id="KW-1133">Transmembrane helix</keyword>
<dbReference type="EMBL" id="VIWX01000001">
    <property type="protein sequence ID" value="TWG08563.1"/>
    <property type="molecule type" value="Genomic_DNA"/>
</dbReference>
<keyword evidence="3" id="KW-1185">Reference proteome</keyword>
<evidence type="ECO:0000313" key="3">
    <source>
        <dbReference type="Proteomes" id="UP000316184"/>
    </source>
</evidence>
<gene>
    <name evidence="2" type="ORF">FHU35_111182</name>
</gene>
<keyword evidence="1" id="KW-0812">Transmembrane</keyword>
<organism evidence="2 3">
    <name type="scientific">Saccharopolyspora dendranthemae</name>
    <dbReference type="NCBI Taxonomy" id="1181886"/>
    <lineage>
        <taxon>Bacteria</taxon>
        <taxon>Bacillati</taxon>
        <taxon>Actinomycetota</taxon>
        <taxon>Actinomycetes</taxon>
        <taxon>Pseudonocardiales</taxon>
        <taxon>Pseudonocardiaceae</taxon>
        <taxon>Saccharopolyspora</taxon>
    </lineage>
</organism>
<accession>A0A561VAB1</accession>
<keyword evidence="1" id="KW-0472">Membrane</keyword>
<name>A0A561VAB1_9PSEU</name>
<dbReference type="Proteomes" id="UP000316184">
    <property type="component" value="Unassembled WGS sequence"/>
</dbReference>
<dbReference type="AlphaFoldDB" id="A0A561VAB1"/>
<comment type="caution">
    <text evidence="2">The sequence shown here is derived from an EMBL/GenBank/DDBJ whole genome shotgun (WGS) entry which is preliminary data.</text>
</comment>
<protein>
    <submittedName>
        <fullName evidence="2">DUF3040 family protein</fullName>
    </submittedName>
</protein>
<evidence type="ECO:0000256" key="1">
    <source>
        <dbReference type="SAM" id="Phobius"/>
    </source>
</evidence>
<evidence type="ECO:0000313" key="2">
    <source>
        <dbReference type="EMBL" id="TWG08563.1"/>
    </source>
</evidence>
<dbReference type="Pfam" id="PF11239">
    <property type="entry name" value="DUF3040"/>
    <property type="match status" value="1"/>
</dbReference>
<dbReference type="InterPro" id="IPR021401">
    <property type="entry name" value="DUF3040"/>
</dbReference>
<feature type="transmembrane region" description="Helical" evidence="1">
    <location>
        <begin position="66"/>
        <end position="84"/>
    </location>
</feature>
<feature type="transmembrane region" description="Helical" evidence="1">
    <location>
        <begin position="42"/>
        <end position="60"/>
    </location>
</feature>
<sequence length="89" mass="9959">MLNRDERRRLHEIERWFEENEPRFAESVKRPPPDPATRRRRTAAIVVAVVGGLVLLAGLVMISPVVVFLGISLGVGALAVRYLLLNTGR</sequence>
<proteinExistence type="predicted"/>
<reference evidence="2 3" key="1">
    <citation type="submission" date="2019-06" db="EMBL/GenBank/DDBJ databases">
        <title>Sequencing the genomes of 1000 actinobacteria strains.</title>
        <authorList>
            <person name="Klenk H.-P."/>
        </authorList>
    </citation>
    <scope>NUCLEOTIDE SEQUENCE [LARGE SCALE GENOMIC DNA]</scope>
    <source>
        <strain evidence="2 3">DSM 46699</strain>
    </source>
</reference>